<dbReference type="InterPro" id="IPR003661">
    <property type="entry name" value="HisK_dim/P_dom"/>
</dbReference>
<organism evidence="17 18">
    <name type="scientific">Paenibacillus terricola</name>
    <dbReference type="NCBI Taxonomy" id="2763503"/>
    <lineage>
        <taxon>Bacteria</taxon>
        <taxon>Bacillati</taxon>
        <taxon>Bacillota</taxon>
        <taxon>Bacilli</taxon>
        <taxon>Bacillales</taxon>
        <taxon>Paenibacillaceae</taxon>
        <taxon>Paenibacillus</taxon>
    </lineage>
</organism>
<evidence type="ECO:0000256" key="7">
    <source>
        <dbReference type="ARBA" id="ARBA00022692"/>
    </source>
</evidence>
<keyword evidence="10" id="KW-0067">ATP-binding</keyword>
<evidence type="ECO:0000259" key="16">
    <source>
        <dbReference type="PROSITE" id="PS50885"/>
    </source>
</evidence>
<dbReference type="Pfam" id="PF02518">
    <property type="entry name" value="HATPase_c"/>
    <property type="match status" value="1"/>
</dbReference>
<dbReference type="CDD" id="cd00075">
    <property type="entry name" value="HATPase"/>
    <property type="match status" value="1"/>
</dbReference>
<dbReference type="Pfam" id="PF00512">
    <property type="entry name" value="HisKA"/>
    <property type="match status" value="1"/>
</dbReference>
<reference evidence="17 18" key="1">
    <citation type="submission" date="2020-09" db="EMBL/GenBank/DDBJ databases">
        <title>Paenibacillus sp. strain PR3 16S rRNA gene Genome sequencing and assembly.</title>
        <authorList>
            <person name="Kim J."/>
        </authorList>
    </citation>
    <scope>NUCLEOTIDE SEQUENCE [LARGE SCALE GENOMIC DNA]</scope>
    <source>
        <strain evidence="17 18">PR3</strain>
    </source>
</reference>
<evidence type="ECO:0000259" key="15">
    <source>
        <dbReference type="PROSITE" id="PS50109"/>
    </source>
</evidence>
<keyword evidence="5" id="KW-0597">Phosphoprotein</keyword>
<dbReference type="InterPro" id="IPR036097">
    <property type="entry name" value="HisK_dim/P_sf"/>
</dbReference>
<dbReference type="InterPro" id="IPR036890">
    <property type="entry name" value="HATPase_C_sf"/>
</dbReference>
<evidence type="ECO:0000256" key="13">
    <source>
        <dbReference type="ARBA" id="ARBA00023136"/>
    </source>
</evidence>
<dbReference type="CDD" id="cd00082">
    <property type="entry name" value="HisKA"/>
    <property type="match status" value="1"/>
</dbReference>
<dbReference type="PANTHER" id="PTHR45528">
    <property type="entry name" value="SENSOR HISTIDINE KINASE CPXA"/>
    <property type="match status" value="1"/>
</dbReference>
<dbReference type="CDD" id="cd06225">
    <property type="entry name" value="HAMP"/>
    <property type="match status" value="1"/>
</dbReference>
<keyword evidence="12" id="KW-0902">Two-component regulatory system</keyword>
<keyword evidence="11 14" id="KW-1133">Transmembrane helix</keyword>
<evidence type="ECO:0000256" key="9">
    <source>
        <dbReference type="ARBA" id="ARBA00022777"/>
    </source>
</evidence>
<feature type="domain" description="Histidine kinase" evidence="15">
    <location>
        <begin position="265"/>
        <end position="491"/>
    </location>
</feature>
<dbReference type="SMART" id="SM00388">
    <property type="entry name" value="HisKA"/>
    <property type="match status" value="1"/>
</dbReference>
<dbReference type="InterPro" id="IPR050398">
    <property type="entry name" value="HssS/ArlS-like"/>
</dbReference>
<dbReference type="GO" id="GO:0016301">
    <property type="term" value="F:kinase activity"/>
    <property type="evidence" value="ECO:0007669"/>
    <property type="project" value="UniProtKB-KW"/>
</dbReference>
<dbReference type="PRINTS" id="PR00344">
    <property type="entry name" value="BCTRLSENSOR"/>
</dbReference>
<keyword evidence="4" id="KW-1003">Cell membrane</keyword>
<feature type="transmembrane region" description="Helical" evidence="14">
    <location>
        <begin position="173"/>
        <end position="193"/>
    </location>
</feature>
<dbReference type="Proteomes" id="UP000609346">
    <property type="component" value="Unassembled WGS sequence"/>
</dbReference>
<feature type="domain" description="HAMP" evidence="16">
    <location>
        <begin position="198"/>
        <end position="250"/>
    </location>
</feature>
<dbReference type="Gene3D" id="1.10.287.130">
    <property type="match status" value="1"/>
</dbReference>
<dbReference type="Gene3D" id="3.30.565.10">
    <property type="entry name" value="Histidine kinase-like ATPase, C-terminal domain"/>
    <property type="match status" value="1"/>
</dbReference>
<dbReference type="InterPro" id="IPR005467">
    <property type="entry name" value="His_kinase_dom"/>
</dbReference>
<comment type="caution">
    <text evidence="17">The sequence shown here is derived from an EMBL/GenBank/DDBJ whole genome shotgun (WGS) entry which is preliminary data.</text>
</comment>
<evidence type="ECO:0000256" key="3">
    <source>
        <dbReference type="ARBA" id="ARBA00012438"/>
    </source>
</evidence>
<name>A0ABR8N3J5_9BACL</name>
<evidence type="ECO:0000256" key="2">
    <source>
        <dbReference type="ARBA" id="ARBA00004651"/>
    </source>
</evidence>
<keyword evidence="7 14" id="KW-0812">Transmembrane</keyword>
<evidence type="ECO:0000256" key="12">
    <source>
        <dbReference type="ARBA" id="ARBA00023012"/>
    </source>
</evidence>
<dbReference type="SMART" id="SM00387">
    <property type="entry name" value="HATPase_c"/>
    <property type="match status" value="1"/>
</dbReference>
<dbReference type="SUPFAM" id="SSF55874">
    <property type="entry name" value="ATPase domain of HSP90 chaperone/DNA topoisomerase II/histidine kinase"/>
    <property type="match status" value="1"/>
</dbReference>
<comment type="subcellular location">
    <subcellularLocation>
        <location evidence="2">Cell membrane</location>
        <topology evidence="2">Multi-pass membrane protein</topology>
    </subcellularLocation>
</comment>
<dbReference type="PROSITE" id="PS50109">
    <property type="entry name" value="HIS_KIN"/>
    <property type="match status" value="1"/>
</dbReference>
<sequence>MSIRIRLLLSFSAVVAVAIVLFVLTAFLSSVAVTGDMRSISSFYNIHYSIHPLTDEEESIFLDLKYLAKQDPAQLNDQELLASYDLKLKMVQAGLFVRQDDTITYASPSLAEPKMGEALPQYDAANYTIRSTLNVGNRFFSYAKFDFPFPNGEQGSLYVMRERSPWTEIVRTLLPILIVVLLAVILLTGLLLYRYVTRSIVRPLDVLRRSAEQIKEGDLQFELKPQSRDEIGQLSMTFEEMRRRLNESIQLQLQYEDNRKQLISNISHDLKTPIATIKGYVEGIRDGLANTPERLDKYVGTIHDKVTDMGRLVDELLLYSKLDLKREPYSFETIDLATFAQDAAEEIGFELGGQGIQVEYEMTANTAPFDKAVIMADRAKLKRVVDNLVQNSAKFMDKEMKRITLRVGIDAGASAAVLEVEDNGAGMRGEVLPHVFERFYRGDDARSTHTGGSGLGLAIAKQIVEGHGGTIEAESSVGAGTTIRIRVPLAEGNADMRAGGGE</sequence>
<dbReference type="InterPro" id="IPR003594">
    <property type="entry name" value="HATPase_dom"/>
</dbReference>
<dbReference type="SUPFAM" id="SSF158472">
    <property type="entry name" value="HAMP domain-like"/>
    <property type="match status" value="1"/>
</dbReference>
<dbReference type="Gene3D" id="6.10.340.10">
    <property type="match status" value="1"/>
</dbReference>
<keyword evidence="6" id="KW-0808">Transferase</keyword>
<keyword evidence="18" id="KW-1185">Reference proteome</keyword>
<evidence type="ECO:0000256" key="5">
    <source>
        <dbReference type="ARBA" id="ARBA00022553"/>
    </source>
</evidence>
<dbReference type="InterPro" id="IPR003660">
    <property type="entry name" value="HAMP_dom"/>
</dbReference>
<proteinExistence type="predicted"/>
<keyword evidence="8" id="KW-0547">Nucleotide-binding</keyword>
<evidence type="ECO:0000256" key="10">
    <source>
        <dbReference type="ARBA" id="ARBA00022840"/>
    </source>
</evidence>
<evidence type="ECO:0000313" key="18">
    <source>
        <dbReference type="Proteomes" id="UP000609346"/>
    </source>
</evidence>
<evidence type="ECO:0000256" key="8">
    <source>
        <dbReference type="ARBA" id="ARBA00022741"/>
    </source>
</evidence>
<dbReference type="InterPro" id="IPR004358">
    <property type="entry name" value="Sig_transdc_His_kin-like_C"/>
</dbReference>
<dbReference type="EC" id="2.7.13.3" evidence="3"/>
<evidence type="ECO:0000256" key="14">
    <source>
        <dbReference type="SAM" id="Phobius"/>
    </source>
</evidence>
<dbReference type="RefSeq" id="WP_191205322.1">
    <property type="nucleotide sequence ID" value="NZ_JACXZA010000005.1"/>
</dbReference>
<evidence type="ECO:0000256" key="4">
    <source>
        <dbReference type="ARBA" id="ARBA00022475"/>
    </source>
</evidence>
<accession>A0ABR8N3J5</accession>
<dbReference type="SMART" id="SM00304">
    <property type="entry name" value="HAMP"/>
    <property type="match status" value="1"/>
</dbReference>
<comment type="catalytic activity">
    <reaction evidence="1">
        <text>ATP + protein L-histidine = ADP + protein N-phospho-L-histidine.</text>
        <dbReference type="EC" id="2.7.13.3"/>
    </reaction>
</comment>
<evidence type="ECO:0000256" key="1">
    <source>
        <dbReference type="ARBA" id="ARBA00000085"/>
    </source>
</evidence>
<dbReference type="SUPFAM" id="SSF47384">
    <property type="entry name" value="Homodimeric domain of signal transducing histidine kinase"/>
    <property type="match status" value="1"/>
</dbReference>
<gene>
    <name evidence="17" type="ORF">H8B09_19795</name>
</gene>
<evidence type="ECO:0000313" key="17">
    <source>
        <dbReference type="EMBL" id="MBD3921019.1"/>
    </source>
</evidence>
<evidence type="ECO:0000256" key="11">
    <source>
        <dbReference type="ARBA" id="ARBA00022989"/>
    </source>
</evidence>
<dbReference type="PANTHER" id="PTHR45528:SF1">
    <property type="entry name" value="SENSOR HISTIDINE KINASE CPXA"/>
    <property type="match status" value="1"/>
</dbReference>
<keyword evidence="13 14" id="KW-0472">Membrane</keyword>
<evidence type="ECO:0000256" key="6">
    <source>
        <dbReference type="ARBA" id="ARBA00022679"/>
    </source>
</evidence>
<keyword evidence="9 17" id="KW-0418">Kinase</keyword>
<dbReference type="PROSITE" id="PS50885">
    <property type="entry name" value="HAMP"/>
    <property type="match status" value="1"/>
</dbReference>
<dbReference type="EMBL" id="JACXZA010000005">
    <property type="protein sequence ID" value="MBD3921019.1"/>
    <property type="molecule type" value="Genomic_DNA"/>
</dbReference>
<dbReference type="Pfam" id="PF00672">
    <property type="entry name" value="HAMP"/>
    <property type="match status" value="1"/>
</dbReference>
<protein>
    <recommendedName>
        <fullName evidence="3">histidine kinase</fullName>
        <ecNumber evidence="3">2.7.13.3</ecNumber>
    </recommendedName>
</protein>